<comment type="caution">
    <text evidence="1">The sequence shown here is derived from an EMBL/GenBank/DDBJ whole genome shotgun (WGS) entry which is preliminary data.</text>
</comment>
<protein>
    <submittedName>
        <fullName evidence="1">Uncharacterized protein</fullName>
    </submittedName>
</protein>
<reference evidence="1 2" key="1">
    <citation type="submission" date="2015-09" db="EMBL/GenBank/DDBJ databases">
        <title>Genome announcement of multiple Pseudomonas syringae strains.</title>
        <authorList>
            <person name="Thakur S."/>
            <person name="Wang P.W."/>
            <person name="Gong Y."/>
            <person name="Weir B.S."/>
            <person name="Guttman D.S."/>
        </authorList>
    </citation>
    <scope>NUCLEOTIDE SEQUENCE [LARGE SCALE GENOMIC DNA]</scope>
    <source>
        <strain evidence="1 2">ICMP16929</strain>
    </source>
</reference>
<dbReference type="AlphaFoldDB" id="A0A0Q0B2U1"/>
<dbReference type="EMBL" id="LJRI01000858">
    <property type="protein sequence ID" value="KPY86564.1"/>
    <property type="molecule type" value="Genomic_DNA"/>
</dbReference>
<gene>
    <name evidence="1" type="ORF">ALO94_05598</name>
</gene>
<sequence length="454" mass="49429">MRALTGFQRIVQTAADSEVALFAQRLLGQADLAIGVLGGDVAHVVRGAPVGFGDHLDVGRPQQVNQPLHGLRQAFLIGNLRHFVVMLLDVGNLHHQHGVVGGQRAAAFRENVRVRQALRVAELLEHADHDTGVIVHVVVDRAGIARVSAVVIDAQTATDVDVVHRQAEFAQFAVVADRFLEAVLVVRQVGDLRAHVKVQQADALIEACLAEALDHREQLRGRQTELGFLAARVCPLARRKGRQAHAQANLRGDFKLGGFFDDQFDFGFFLDDDEHVVAQLLAHQRQPDELAVLVTVADDGAAFGRQGQHGHQLRLGAGFQTNRDVLRGDDVFHHRFLLVDLDRVQRGVLALVFQARDVAVECAGQLTHAVLQNIGEAHQQRQRQAAFAQVVDLLIEIDGRAVRPVGANFNAARLVDCKITRAPMANAINAAAVRNCPLAAIVFACASYGHRGPL</sequence>
<name>A0A0Q0B2U1_PSESX</name>
<evidence type="ECO:0000313" key="1">
    <source>
        <dbReference type="EMBL" id="KPY86564.1"/>
    </source>
</evidence>
<dbReference type="Proteomes" id="UP000050384">
    <property type="component" value="Unassembled WGS sequence"/>
</dbReference>
<proteinExistence type="predicted"/>
<organism evidence="1 2">
    <name type="scientific">Pseudomonas syringae pv. spinaceae</name>
    <dbReference type="NCBI Taxonomy" id="264459"/>
    <lineage>
        <taxon>Bacteria</taxon>
        <taxon>Pseudomonadati</taxon>
        <taxon>Pseudomonadota</taxon>
        <taxon>Gammaproteobacteria</taxon>
        <taxon>Pseudomonadales</taxon>
        <taxon>Pseudomonadaceae</taxon>
        <taxon>Pseudomonas</taxon>
        <taxon>Pseudomonas syringae</taxon>
    </lineage>
</organism>
<accession>A0A0Q0B2U1</accession>
<evidence type="ECO:0000313" key="2">
    <source>
        <dbReference type="Proteomes" id="UP000050384"/>
    </source>
</evidence>